<feature type="compositionally biased region" description="Low complexity" evidence="1">
    <location>
        <begin position="502"/>
        <end position="516"/>
    </location>
</feature>
<feature type="compositionally biased region" description="Basic and acidic residues" evidence="1">
    <location>
        <begin position="637"/>
        <end position="649"/>
    </location>
</feature>
<feature type="compositionally biased region" description="Low complexity" evidence="1">
    <location>
        <begin position="138"/>
        <end position="154"/>
    </location>
</feature>
<feature type="compositionally biased region" description="Low complexity" evidence="1">
    <location>
        <begin position="304"/>
        <end position="324"/>
    </location>
</feature>
<sequence>MTTVSVSSTTTTTTTTTTVPPRPTKHASSRSLSFFPKDTFSSLLLRTHVRRTSPSAIFRAPTKHQEDSPEGRNSTQVEQHRPISILGAARRTPDYANNTMLTARENDAILNPGPKKSENKLYNFFRPRSRSRSKSQSRRSQSLDPPVLPPLFSSPVPPLPTLPTSTSSQHTRHSSLGYYENRLSPPPVPPIVNTTTTLPTSTSGSTSHGSGSKPITRSQSRPLSSATTGTHSTITSLVTPTQTRMARSKGMKYGGSGAIGAGRNGAGRPASTSSSVDLGSDIDLEPRASTTSAPSSPSFPPHPTQSSSYPPQEAIIASSSLSAATSKQPTSTRLRLHNLFGIPLTNPRRSSFGSRSPSGKPPNTNTNNTSGPSSTTTSNSNSISSHFNHSSPRPTSPQPLPSKYTDMNMGSAYGSTRPGSSYRRATSPNAPSGAREREREKEKEKRRSATAPASWLPPRFFSGSGSTIDKDRDRDRERYYDAETTPPPPPMPLTVLNADSTSTLQTQTTHTNASSCAGGGGSGSVVKDRGMSSSIHAPRPSQSRSAELVPPVPRIIHTPATPQKDGEAAMQHRRGATSQVGGGLGASLGVGGGGGGTHGRNRSLVVYGDEGVEREVKEVKEVKRGRWSPRFFGGGDSKGKEKEKEKERMASPVDANGNGSLHPGITGTGSTRRSKHGAFDFESSSTSRRLSGGSSSTAGAIRNPVITAPSMAKSRSRESRESSRNRSRDGKLERTVSFSQSHGTVYTKQQGLTRQPSTSSRTQRMASSPTTNNTGPSAYSGSTTQLKKPSPVPGGAGLSSSWGRTTTTTANSMTTAATHGNNTSGKRRIVGLSHGSFPFEPAVPSPSSPAASEFGVIRSGDSGYQESAGSTSTNGAGGGGHRGKGRSLDLNIGLSWAPTKVKQEAVMPSFTGMSVKDRRKGVRETEEERRKFESGVSEIFRNVLGEGGFATFKKCMSSDIRRFDAQLIPFDGPSGLITRVEKLLNNAPPPTLDESEKQELMDRFIRVVLQHA</sequence>
<feature type="compositionally biased region" description="Basic and acidic residues" evidence="1">
    <location>
        <begin position="715"/>
        <end position="734"/>
    </location>
</feature>
<feature type="compositionally biased region" description="Low complexity" evidence="1">
    <location>
        <begin position="191"/>
        <end position="214"/>
    </location>
</feature>
<feature type="region of interest" description="Disordered" evidence="1">
    <location>
        <begin position="54"/>
        <end position="83"/>
    </location>
</feature>
<feature type="region of interest" description="Disordered" evidence="1">
    <location>
        <begin position="106"/>
        <end position="473"/>
    </location>
</feature>
<reference evidence="3" key="2">
    <citation type="submission" date="2015-01" db="EMBL/GenBank/DDBJ databases">
        <title>Evolutionary Origins and Diversification of the Mycorrhizal Mutualists.</title>
        <authorList>
            <consortium name="DOE Joint Genome Institute"/>
            <consortium name="Mycorrhizal Genomics Consortium"/>
            <person name="Kohler A."/>
            <person name="Kuo A."/>
            <person name="Nagy L.G."/>
            <person name="Floudas D."/>
            <person name="Copeland A."/>
            <person name="Barry K.W."/>
            <person name="Cichocki N."/>
            <person name="Veneault-Fourrey C."/>
            <person name="LaButti K."/>
            <person name="Lindquist E.A."/>
            <person name="Lipzen A."/>
            <person name="Lundell T."/>
            <person name="Morin E."/>
            <person name="Murat C."/>
            <person name="Riley R."/>
            <person name="Ohm R."/>
            <person name="Sun H."/>
            <person name="Tunlid A."/>
            <person name="Henrissat B."/>
            <person name="Grigoriev I.V."/>
            <person name="Hibbett D.S."/>
            <person name="Martin F."/>
        </authorList>
    </citation>
    <scope>NUCLEOTIDE SEQUENCE [LARGE SCALE GENOMIC DNA]</scope>
    <source>
        <strain evidence="3">F 1598</strain>
    </source>
</reference>
<dbReference type="AlphaFoldDB" id="A0A0C3GKK6"/>
<feature type="compositionally biased region" description="Gly residues" evidence="1">
    <location>
        <begin position="252"/>
        <end position="265"/>
    </location>
</feature>
<evidence type="ECO:0000313" key="3">
    <source>
        <dbReference type="Proteomes" id="UP000054166"/>
    </source>
</evidence>
<feature type="compositionally biased region" description="Low complexity" evidence="1">
    <location>
        <begin position="347"/>
        <end position="392"/>
    </location>
</feature>
<evidence type="ECO:0000313" key="2">
    <source>
        <dbReference type="EMBL" id="KIM91136.1"/>
    </source>
</evidence>
<proteinExistence type="predicted"/>
<keyword evidence="3" id="KW-1185">Reference proteome</keyword>
<feature type="compositionally biased region" description="Basic residues" evidence="1">
    <location>
        <begin position="127"/>
        <end position="137"/>
    </location>
</feature>
<accession>A0A0C3GKK6</accession>
<name>A0A0C3GKK6_PILCF</name>
<feature type="compositionally biased region" description="Low complexity" evidence="1">
    <location>
        <begin position="805"/>
        <end position="818"/>
    </location>
</feature>
<feature type="compositionally biased region" description="Polar residues" evidence="1">
    <location>
        <begin position="413"/>
        <end position="430"/>
    </location>
</feature>
<feature type="compositionally biased region" description="Polar residues" evidence="1">
    <location>
        <begin position="531"/>
        <end position="545"/>
    </location>
</feature>
<feature type="region of interest" description="Disordered" evidence="1">
    <location>
        <begin position="627"/>
        <end position="885"/>
    </location>
</feature>
<feature type="compositionally biased region" description="Polar residues" evidence="1">
    <location>
        <begin position="736"/>
        <end position="787"/>
    </location>
</feature>
<feature type="region of interest" description="Disordered" evidence="1">
    <location>
        <begin position="502"/>
        <end position="582"/>
    </location>
</feature>
<evidence type="ECO:0000256" key="1">
    <source>
        <dbReference type="SAM" id="MobiDB-lite"/>
    </source>
</evidence>
<feature type="compositionally biased region" description="Low complexity" evidence="1">
    <location>
        <begin position="1"/>
        <end position="19"/>
    </location>
</feature>
<feature type="compositionally biased region" description="Low complexity" evidence="1">
    <location>
        <begin position="683"/>
        <end position="697"/>
    </location>
</feature>
<protein>
    <submittedName>
        <fullName evidence="2">Uncharacterized protein</fullName>
    </submittedName>
</protein>
<dbReference type="InParanoid" id="A0A0C3GKK6"/>
<dbReference type="EMBL" id="KN832972">
    <property type="protein sequence ID" value="KIM91136.1"/>
    <property type="molecule type" value="Genomic_DNA"/>
</dbReference>
<dbReference type="Proteomes" id="UP000054166">
    <property type="component" value="Unassembled WGS sequence"/>
</dbReference>
<feature type="compositionally biased region" description="Polar residues" evidence="1">
    <location>
        <begin position="215"/>
        <end position="245"/>
    </location>
</feature>
<feature type="region of interest" description="Disordered" evidence="1">
    <location>
        <begin position="1"/>
        <end position="31"/>
    </location>
</feature>
<dbReference type="HOGENOM" id="CLU_332627_0_0_1"/>
<gene>
    <name evidence="2" type="ORF">PILCRDRAFT_164947</name>
</gene>
<dbReference type="STRING" id="765440.A0A0C3GKK6"/>
<reference evidence="2 3" key="1">
    <citation type="submission" date="2014-04" db="EMBL/GenBank/DDBJ databases">
        <authorList>
            <consortium name="DOE Joint Genome Institute"/>
            <person name="Kuo A."/>
            <person name="Tarkka M."/>
            <person name="Buscot F."/>
            <person name="Kohler A."/>
            <person name="Nagy L.G."/>
            <person name="Floudas D."/>
            <person name="Copeland A."/>
            <person name="Barry K.W."/>
            <person name="Cichocki N."/>
            <person name="Veneault-Fourrey C."/>
            <person name="LaButti K."/>
            <person name="Lindquist E.A."/>
            <person name="Lipzen A."/>
            <person name="Lundell T."/>
            <person name="Morin E."/>
            <person name="Murat C."/>
            <person name="Sun H."/>
            <person name="Tunlid A."/>
            <person name="Henrissat B."/>
            <person name="Grigoriev I.V."/>
            <person name="Hibbett D.S."/>
            <person name="Martin F."/>
            <person name="Nordberg H.P."/>
            <person name="Cantor M.N."/>
            <person name="Hua S.X."/>
        </authorList>
    </citation>
    <scope>NUCLEOTIDE SEQUENCE [LARGE SCALE GENOMIC DNA]</scope>
    <source>
        <strain evidence="2 3">F 1598</strain>
    </source>
</reference>
<feature type="compositionally biased region" description="Basic and acidic residues" evidence="1">
    <location>
        <begin position="434"/>
        <end position="447"/>
    </location>
</feature>
<organism evidence="2 3">
    <name type="scientific">Piloderma croceum (strain F 1598)</name>
    <dbReference type="NCBI Taxonomy" id="765440"/>
    <lineage>
        <taxon>Eukaryota</taxon>
        <taxon>Fungi</taxon>
        <taxon>Dikarya</taxon>
        <taxon>Basidiomycota</taxon>
        <taxon>Agaricomycotina</taxon>
        <taxon>Agaricomycetes</taxon>
        <taxon>Agaricomycetidae</taxon>
        <taxon>Atheliales</taxon>
        <taxon>Atheliaceae</taxon>
        <taxon>Piloderma</taxon>
    </lineage>
</organism>
<dbReference type="OrthoDB" id="3260940at2759"/>